<keyword evidence="3" id="KW-1185">Reference proteome</keyword>
<dbReference type="Proteomes" id="UP001314170">
    <property type="component" value="Unassembled WGS sequence"/>
</dbReference>
<comment type="caution">
    <text evidence="2">The sequence shown here is derived from an EMBL/GenBank/DDBJ whole genome shotgun (WGS) entry which is preliminary data.</text>
</comment>
<dbReference type="AlphaFoldDB" id="A0AAV1S960"/>
<accession>A0AAV1S960</accession>
<reference evidence="2 3" key="1">
    <citation type="submission" date="2024-01" db="EMBL/GenBank/DDBJ databases">
        <authorList>
            <person name="Waweru B."/>
        </authorList>
    </citation>
    <scope>NUCLEOTIDE SEQUENCE [LARGE SCALE GENOMIC DNA]</scope>
</reference>
<evidence type="ECO:0000256" key="1">
    <source>
        <dbReference type="SAM" id="MobiDB-lite"/>
    </source>
</evidence>
<sequence>MNTQGKERINEEGSVETKVETVDHRSPAGQDEPTKEKVGVIHLKRNKRDSGNEGGIFPSVAAALTNTFKSAKDAIMGASSKPPK</sequence>
<gene>
    <name evidence="2" type="ORF">DCAF_LOCUS20177</name>
</gene>
<dbReference type="EMBL" id="CAWUPB010001173">
    <property type="protein sequence ID" value="CAK7347490.1"/>
    <property type="molecule type" value="Genomic_DNA"/>
</dbReference>
<evidence type="ECO:0000313" key="2">
    <source>
        <dbReference type="EMBL" id="CAK7347490.1"/>
    </source>
</evidence>
<feature type="region of interest" description="Disordered" evidence="1">
    <location>
        <begin position="1"/>
        <end position="38"/>
    </location>
</feature>
<name>A0AAV1S960_9ROSI</name>
<organism evidence="2 3">
    <name type="scientific">Dovyalis caffra</name>
    <dbReference type="NCBI Taxonomy" id="77055"/>
    <lineage>
        <taxon>Eukaryota</taxon>
        <taxon>Viridiplantae</taxon>
        <taxon>Streptophyta</taxon>
        <taxon>Embryophyta</taxon>
        <taxon>Tracheophyta</taxon>
        <taxon>Spermatophyta</taxon>
        <taxon>Magnoliopsida</taxon>
        <taxon>eudicotyledons</taxon>
        <taxon>Gunneridae</taxon>
        <taxon>Pentapetalae</taxon>
        <taxon>rosids</taxon>
        <taxon>fabids</taxon>
        <taxon>Malpighiales</taxon>
        <taxon>Salicaceae</taxon>
        <taxon>Flacourtieae</taxon>
        <taxon>Dovyalis</taxon>
    </lineage>
</organism>
<protein>
    <recommendedName>
        <fullName evidence="4">Death-associated protein 1</fullName>
    </recommendedName>
</protein>
<evidence type="ECO:0008006" key="4">
    <source>
        <dbReference type="Google" id="ProtNLM"/>
    </source>
</evidence>
<evidence type="ECO:0000313" key="3">
    <source>
        <dbReference type="Proteomes" id="UP001314170"/>
    </source>
</evidence>
<proteinExistence type="predicted"/>